<evidence type="ECO:0000256" key="1">
    <source>
        <dbReference type="ARBA" id="ARBA00004651"/>
    </source>
</evidence>
<organism evidence="7">
    <name type="scientific">Desulfobacca acetoxidans</name>
    <dbReference type="NCBI Taxonomy" id="60893"/>
    <lineage>
        <taxon>Bacteria</taxon>
        <taxon>Pseudomonadati</taxon>
        <taxon>Thermodesulfobacteriota</taxon>
        <taxon>Desulfobaccia</taxon>
        <taxon>Desulfobaccales</taxon>
        <taxon>Desulfobaccaceae</taxon>
        <taxon>Desulfobacca</taxon>
    </lineage>
</organism>
<feature type="transmembrane region" description="Helical" evidence="6">
    <location>
        <begin position="6"/>
        <end position="32"/>
    </location>
</feature>
<name>A0A7V6A0P8_9BACT</name>
<evidence type="ECO:0000256" key="4">
    <source>
        <dbReference type="ARBA" id="ARBA00022989"/>
    </source>
</evidence>
<dbReference type="PANTHER" id="PTHR38601:SF1">
    <property type="entry name" value="HYDROGENASE-4 COMPONENT E"/>
    <property type="match status" value="1"/>
</dbReference>
<feature type="transmembrane region" description="Helical" evidence="6">
    <location>
        <begin position="128"/>
        <end position="151"/>
    </location>
</feature>
<dbReference type="GO" id="GO:0005886">
    <property type="term" value="C:plasma membrane"/>
    <property type="evidence" value="ECO:0007669"/>
    <property type="project" value="UniProtKB-SubCell"/>
</dbReference>
<sequence>MNESELLFSLLTKLNALTGGLFLLCAFGLVAIRQMLTCLRLYIFQSLLLAVSAVLLGYHYASIHLFVVAALTIITKVFLIPWVLRQSVGYDSFSKREISQALNIPTTLLLSAAITIFAYYLAGPLLTAAGAGIFEKVNLPIGMASLLIGAYTVTVRGEAVPQLLGILAMENGAFFAGISIAPSLPLIAELAAAFYVLITVLVIGLLAMRIHTIIAKTAVGKLIALKEE</sequence>
<comment type="caution">
    <text evidence="7">The sequence shown here is derived from an EMBL/GenBank/DDBJ whole genome shotgun (WGS) entry which is preliminary data.</text>
</comment>
<dbReference type="AlphaFoldDB" id="A0A7V6A0P8"/>
<dbReference type="EMBL" id="DTGR01000003">
    <property type="protein sequence ID" value="HHS28107.1"/>
    <property type="molecule type" value="Genomic_DNA"/>
</dbReference>
<feature type="transmembrane region" description="Helical" evidence="6">
    <location>
        <begin position="39"/>
        <end position="58"/>
    </location>
</feature>
<comment type="subcellular location">
    <subcellularLocation>
        <location evidence="1">Cell membrane</location>
        <topology evidence="1">Multi-pass membrane protein</topology>
    </subcellularLocation>
</comment>
<evidence type="ECO:0000256" key="2">
    <source>
        <dbReference type="ARBA" id="ARBA00022475"/>
    </source>
</evidence>
<dbReference type="InterPro" id="IPR038730">
    <property type="entry name" value="HyfE-like"/>
</dbReference>
<feature type="transmembrane region" description="Helical" evidence="6">
    <location>
        <begin position="64"/>
        <end position="84"/>
    </location>
</feature>
<keyword evidence="4 6" id="KW-1133">Transmembrane helix</keyword>
<dbReference type="PANTHER" id="PTHR38601">
    <property type="entry name" value="HYDROGENASE-4 COMPONENT E"/>
    <property type="match status" value="1"/>
</dbReference>
<gene>
    <name evidence="7" type="ORF">ENV52_00190</name>
</gene>
<protein>
    <recommendedName>
        <fullName evidence="8">Hydrogenase-4 component E</fullName>
    </recommendedName>
</protein>
<keyword evidence="3 6" id="KW-0812">Transmembrane</keyword>
<feature type="transmembrane region" description="Helical" evidence="6">
    <location>
        <begin position="104"/>
        <end position="122"/>
    </location>
</feature>
<keyword evidence="5 6" id="KW-0472">Membrane</keyword>
<reference evidence="7" key="1">
    <citation type="journal article" date="2020" name="mSystems">
        <title>Genome- and Community-Level Interaction Insights into Carbon Utilization and Element Cycling Functions of Hydrothermarchaeota in Hydrothermal Sediment.</title>
        <authorList>
            <person name="Zhou Z."/>
            <person name="Liu Y."/>
            <person name="Xu W."/>
            <person name="Pan J."/>
            <person name="Luo Z.H."/>
            <person name="Li M."/>
        </authorList>
    </citation>
    <scope>NUCLEOTIDE SEQUENCE [LARGE SCALE GENOMIC DNA]</scope>
    <source>
        <strain evidence="7">SpSt-767</strain>
    </source>
</reference>
<evidence type="ECO:0000313" key="7">
    <source>
        <dbReference type="EMBL" id="HHS28107.1"/>
    </source>
</evidence>
<evidence type="ECO:0000256" key="5">
    <source>
        <dbReference type="ARBA" id="ARBA00023136"/>
    </source>
</evidence>
<feature type="transmembrane region" description="Helical" evidence="6">
    <location>
        <begin position="163"/>
        <end position="184"/>
    </location>
</feature>
<keyword evidence="2" id="KW-1003">Cell membrane</keyword>
<evidence type="ECO:0000256" key="3">
    <source>
        <dbReference type="ARBA" id="ARBA00022692"/>
    </source>
</evidence>
<evidence type="ECO:0000256" key="6">
    <source>
        <dbReference type="SAM" id="Phobius"/>
    </source>
</evidence>
<accession>A0A7V6A0P8</accession>
<evidence type="ECO:0008006" key="8">
    <source>
        <dbReference type="Google" id="ProtNLM"/>
    </source>
</evidence>
<proteinExistence type="predicted"/>
<feature type="transmembrane region" description="Helical" evidence="6">
    <location>
        <begin position="190"/>
        <end position="208"/>
    </location>
</feature>